<comment type="caution">
    <text evidence="1">The sequence shown here is derived from an EMBL/GenBank/DDBJ whole genome shotgun (WGS) entry which is preliminary data.</text>
</comment>
<keyword evidence="2" id="KW-1185">Reference proteome</keyword>
<organism evidence="1 2">
    <name type="scientific">Seiridium cardinale</name>
    <dbReference type="NCBI Taxonomy" id="138064"/>
    <lineage>
        <taxon>Eukaryota</taxon>
        <taxon>Fungi</taxon>
        <taxon>Dikarya</taxon>
        <taxon>Ascomycota</taxon>
        <taxon>Pezizomycotina</taxon>
        <taxon>Sordariomycetes</taxon>
        <taxon>Xylariomycetidae</taxon>
        <taxon>Amphisphaeriales</taxon>
        <taxon>Sporocadaceae</taxon>
        <taxon>Seiridium</taxon>
    </lineage>
</organism>
<reference evidence="1 2" key="1">
    <citation type="submission" date="2024-02" db="EMBL/GenBank/DDBJ databases">
        <title>First draft genome assembly of two strains of Seiridium cardinale.</title>
        <authorList>
            <person name="Emiliani G."/>
            <person name="Scali E."/>
        </authorList>
    </citation>
    <scope>NUCLEOTIDE SEQUENCE [LARGE SCALE GENOMIC DNA]</scope>
    <source>
        <strain evidence="1 2">BM-138-000479</strain>
    </source>
</reference>
<sequence length="98" mass="11334">MAREHPAAELKNHYGAGEDATRRGLAIFFEQQVRPLNPYVHPDNVGEVVVKRNWDYDGAEFLNATFTRAEVTGELSKVLEKFRNVREQRIVDRRCMDS</sequence>
<gene>
    <name evidence="1" type="ORF">SCAR479_07447</name>
</gene>
<protein>
    <submittedName>
        <fullName evidence="1">Uncharacterized protein</fullName>
    </submittedName>
</protein>
<proteinExistence type="predicted"/>
<dbReference type="Proteomes" id="UP001465668">
    <property type="component" value="Unassembled WGS sequence"/>
</dbReference>
<name>A0ABR2XQ86_9PEZI</name>
<evidence type="ECO:0000313" key="1">
    <source>
        <dbReference type="EMBL" id="KAK9775922.1"/>
    </source>
</evidence>
<dbReference type="EMBL" id="JARVKM010000031">
    <property type="protein sequence ID" value="KAK9775922.1"/>
    <property type="molecule type" value="Genomic_DNA"/>
</dbReference>
<accession>A0ABR2XQ86</accession>
<evidence type="ECO:0000313" key="2">
    <source>
        <dbReference type="Proteomes" id="UP001465668"/>
    </source>
</evidence>